<accession>A0AAF0BHT2</accession>
<dbReference type="Proteomes" id="UP001179600">
    <property type="component" value="Chromosome"/>
</dbReference>
<evidence type="ECO:0000313" key="2">
    <source>
        <dbReference type="Proteomes" id="UP001179600"/>
    </source>
</evidence>
<dbReference type="Pfam" id="PF07997">
    <property type="entry name" value="DUF1694"/>
    <property type="match status" value="1"/>
</dbReference>
<dbReference type="RefSeq" id="WP_272163396.1">
    <property type="nucleotide sequence ID" value="NZ_CP116507.1"/>
</dbReference>
<proteinExistence type="predicted"/>
<gene>
    <name evidence="1" type="ORF">PML95_00690</name>
</gene>
<dbReference type="AlphaFoldDB" id="A0AAF0BHT2"/>
<organism evidence="1 2">
    <name type="scientific">Vagococcus lutrae</name>
    <dbReference type="NCBI Taxonomy" id="81947"/>
    <lineage>
        <taxon>Bacteria</taxon>
        <taxon>Bacillati</taxon>
        <taxon>Bacillota</taxon>
        <taxon>Bacilli</taxon>
        <taxon>Lactobacillales</taxon>
        <taxon>Enterococcaceae</taxon>
        <taxon>Vagococcus</taxon>
    </lineage>
</organism>
<dbReference type="EMBL" id="CP116507">
    <property type="protein sequence ID" value="WCG22820.1"/>
    <property type="molecule type" value="Genomic_DNA"/>
</dbReference>
<dbReference type="InterPro" id="IPR012543">
    <property type="entry name" value="DUF1694"/>
</dbReference>
<evidence type="ECO:0000313" key="1">
    <source>
        <dbReference type="EMBL" id="WCG22820.1"/>
    </source>
</evidence>
<dbReference type="SUPFAM" id="SSF160515">
    <property type="entry name" value="YueI-like"/>
    <property type="match status" value="1"/>
</dbReference>
<dbReference type="Gene3D" id="3.30.1330.30">
    <property type="match status" value="1"/>
</dbReference>
<reference evidence="1" key="1">
    <citation type="submission" date="2023-01" db="EMBL/GenBank/DDBJ databases">
        <title>Oxazolidinone resistance genes in florfenicol resistant enterococci from beef cattle and veal calves at slaughter.</title>
        <authorList>
            <person name="Biggel M."/>
        </authorList>
    </citation>
    <scope>NUCLEOTIDE SEQUENCE</scope>
    <source>
        <strain evidence="1">K204-1</strain>
    </source>
</reference>
<protein>
    <submittedName>
        <fullName evidence="1">YueI family protein</fullName>
    </submittedName>
</protein>
<sequence length="149" mass="16885">MGKDIQDYLDKGIKGAPELKPHEKKRYLGEFEERILLAIQNKEMTSTAAQKHAEEVILAQPGHALKINSSAPTKARMAFIKIAQKHDVPFTIIQTDQNELDAIGVVYVADTAVNYPHFLYQSSKTTTTSYLNQKENHTTKTTSFFDRFK</sequence>
<name>A0AAF0BHT2_9ENTE</name>
<dbReference type="InterPro" id="IPR029064">
    <property type="entry name" value="Ribosomal_eL30-like_sf"/>
</dbReference>